<feature type="domain" description="RDD" evidence="7">
    <location>
        <begin position="10"/>
        <end position="122"/>
    </location>
</feature>
<keyword evidence="4 6" id="KW-1133">Transmembrane helix</keyword>
<evidence type="ECO:0000256" key="4">
    <source>
        <dbReference type="ARBA" id="ARBA00022989"/>
    </source>
</evidence>
<keyword evidence="3 6" id="KW-0812">Transmembrane</keyword>
<dbReference type="RefSeq" id="WP_188891224.1">
    <property type="nucleotide sequence ID" value="NZ_BMHY01000009.1"/>
</dbReference>
<keyword evidence="9" id="KW-1185">Reference proteome</keyword>
<gene>
    <name evidence="8" type="primary">yteJ</name>
    <name evidence="8" type="ORF">GCM10010918_42670</name>
</gene>
<evidence type="ECO:0000256" key="2">
    <source>
        <dbReference type="ARBA" id="ARBA00022475"/>
    </source>
</evidence>
<evidence type="ECO:0000256" key="5">
    <source>
        <dbReference type="ARBA" id="ARBA00023136"/>
    </source>
</evidence>
<accession>A0A917M6R1</accession>
<comment type="caution">
    <text evidence="8">The sequence shown here is derived from an EMBL/GenBank/DDBJ whole genome shotgun (WGS) entry which is preliminary data.</text>
</comment>
<dbReference type="PANTHER" id="PTHR36115">
    <property type="entry name" value="PROLINE-RICH ANTIGEN HOMOLOG-RELATED"/>
    <property type="match status" value="1"/>
</dbReference>
<reference evidence="8 9" key="1">
    <citation type="journal article" date="2014" name="Int. J. Syst. Evol. Microbiol.">
        <title>Complete genome sequence of Corynebacterium casei LMG S-19264T (=DSM 44701T), isolated from a smear-ripened cheese.</title>
        <authorList>
            <consortium name="US DOE Joint Genome Institute (JGI-PGF)"/>
            <person name="Walter F."/>
            <person name="Albersmeier A."/>
            <person name="Kalinowski J."/>
            <person name="Ruckert C."/>
        </authorList>
    </citation>
    <scope>NUCLEOTIDE SEQUENCE [LARGE SCALE GENOMIC DNA]</scope>
    <source>
        <strain evidence="8 9">CGMCC 1.15286</strain>
    </source>
</reference>
<keyword evidence="5 6" id="KW-0472">Membrane</keyword>
<dbReference type="Pfam" id="PF06271">
    <property type="entry name" value="RDD"/>
    <property type="match status" value="1"/>
</dbReference>
<feature type="transmembrane region" description="Helical" evidence="6">
    <location>
        <begin position="47"/>
        <end position="65"/>
    </location>
</feature>
<keyword evidence="2" id="KW-1003">Cell membrane</keyword>
<evidence type="ECO:0000256" key="1">
    <source>
        <dbReference type="ARBA" id="ARBA00004651"/>
    </source>
</evidence>
<evidence type="ECO:0000256" key="3">
    <source>
        <dbReference type="ARBA" id="ARBA00022692"/>
    </source>
</evidence>
<dbReference type="AlphaFoldDB" id="A0A917M6R1"/>
<protein>
    <submittedName>
        <fullName evidence="8">Membrane protein YteJ</fullName>
    </submittedName>
</protein>
<dbReference type="InterPro" id="IPR010432">
    <property type="entry name" value="RDD"/>
</dbReference>
<name>A0A917M6R1_9BACL</name>
<proteinExistence type="predicted"/>
<evidence type="ECO:0000313" key="9">
    <source>
        <dbReference type="Proteomes" id="UP000600247"/>
    </source>
</evidence>
<feature type="transmembrane region" description="Helical" evidence="6">
    <location>
        <begin position="92"/>
        <end position="110"/>
    </location>
</feature>
<evidence type="ECO:0000256" key="6">
    <source>
        <dbReference type="SAM" id="Phobius"/>
    </source>
</evidence>
<feature type="transmembrane region" description="Helical" evidence="6">
    <location>
        <begin position="13"/>
        <end position="35"/>
    </location>
</feature>
<dbReference type="PANTHER" id="PTHR36115:SF9">
    <property type="entry name" value="LMO1584 PROTEIN"/>
    <property type="match status" value="1"/>
</dbReference>
<evidence type="ECO:0000313" key="8">
    <source>
        <dbReference type="EMBL" id="GGG80939.1"/>
    </source>
</evidence>
<organism evidence="8 9">
    <name type="scientific">Paenibacillus radicis</name>
    <name type="common">ex Gao et al. 2016</name>
    <dbReference type="NCBI Taxonomy" id="1737354"/>
    <lineage>
        <taxon>Bacteria</taxon>
        <taxon>Bacillati</taxon>
        <taxon>Bacillota</taxon>
        <taxon>Bacilli</taxon>
        <taxon>Bacillales</taxon>
        <taxon>Paenibacillaceae</taxon>
        <taxon>Paenibacillus</taxon>
    </lineage>
</organism>
<dbReference type="EMBL" id="BMHY01000009">
    <property type="protein sequence ID" value="GGG80939.1"/>
    <property type="molecule type" value="Genomic_DNA"/>
</dbReference>
<dbReference type="GO" id="GO:0005886">
    <property type="term" value="C:plasma membrane"/>
    <property type="evidence" value="ECO:0007669"/>
    <property type="project" value="UniProtKB-SubCell"/>
</dbReference>
<sequence length="130" mass="14904">MEQENEYRQYAGFWIRGTAFVIDSVIIYGVSQLITSLGKWEGQTIPWLMTAYLFVMTLLTGRTIGKWMMGIEVIGQDGRRVTFWNALLRETAGKWLSAVILCVGFILAGFDGRKRALHDHIAQTYVIRNR</sequence>
<dbReference type="InterPro" id="IPR051791">
    <property type="entry name" value="Pra-immunoreactive"/>
</dbReference>
<dbReference type="Proteomes" id="UP000600247">
    <property type="component" value="Unassembled WGS sequence"/>
</dbReference>
<comment type="subcellular location">
    <subcellularLocation>
        <location evidence="1">Cell membrane</location>
        <topology evidence="1">Multi-pass membrane protein</topology>
    </subcellularLocation>
</comment>
<evidence type="ECO:0000259" key="7">
    <source>
        <dbReference type="Pfam" id="PF06271"/>
    </source>
</evidence>